<comment type="caution">
    <text evidence="2">The sequence shown here is derived from an EMBL/GenBank/DDBJ whole genome shotgun (WGS) entry which is preliminary data.</text>
</comment>
<proteinExistence type="predicted"/>
<dbReference type="Proteomes" id="UP000823775">
    <property type="component" value="Unassembled WGS sequence"/>
</dbReference>
<protein>
    <submittedName>
        <fullName evidence="2">Uncharacterized protein</fullName>
    </submittedName>
</protein>
<evidence type="ECO:0000313" key="3">
    <source>
        <dbReference type="Proteomes" id="UP000823775"/>
    </source>
</evidence>
<sequence length="107" mass="11968">MVRVCSAFWSCCCSPVPATGNSEERGREWGESGGCRFGGGRKMREGREEENPAALRRYRCLRRREGGEAQGFGGGFAGMEVWKERKRGEREEQGRPGGFRRFSGGGW</sequence>
<gene>
    <name evidence="2" type="ORF">HAX54_014323</name>
</gene>
<name>A0ABS8TPS8_DATST</name>
<reference evidence="2 3" key="1">
    <citation type="journal article" date="2021" name="BMC Genomics">
        <title>Datura genome reveals duplications of psychoactive alkaloid biosynthetic genes and high mutation rate following tissue culture.</title>
        <authorList>
            <person name="Rajewski A."/>
            <person name="Carter-House D."/>
            <person name="Stajich J."/>
            <person name="Litt A."/>
        </authorList>
    </citation>
    <scope>NUCLEOTIDE SEQUENCE [LARGE SCALE GENOMIC DNA]</scope>
    <source>
        <strain evidence="2">AR-01</strain>
    </source>
</reference>
<evidence type="ECO:0000256" key="1">
    <source>
        <dbReference type="SAM" id="MobiDB-lite"/>
    </source>
</evidence>
<feature type="region of interest" description="Disordered" evidence="1">
    <location>
        <begin position="84"/>
        <end position="107"/>
    </location>
</feature>
<feature type="compositionally biased region" description="Basic and acidic residues" evidence="1">
    <location>
        <begin position="84"/>
        <end position="94"/>
    </location>
</feature>
<accession>A0ABS8TPS8</accession>
<evidence type="ECO:0000313" key="2">
    <source>
        <dbReference type="EMBL" id="MCD7472906.1"/>
    </source>
</evidence>
<keyword evidence="3" id="KW-1185">Reference proteome</keyword>
<organism evidence="2 3">
    <name type="scientific">Datura stramonium</name>
    <name type="common">Jimsonweed</name>
    <name type="synonym">Common thornapple</name>
    <dbReference type="NCBI Taxonomy" id="4076"/>
    <lineage>
        <taxon>Eukaryota</taxon>
        <taxon>Viridiplantae</taxon>
        <taxon>Streptophyta</taxon>
        <taxon>Embryophyta</taxon>
        <taxon>Tracheophyta</taxon>
        <taxon>Spermatophyta</taxon>
        <taxon>Magnoliopsida</taxon>
        <taxon>eudicotyledons</taxon>
        <taxon>Gunneridae</taxon>
        <taxon>Pentapetalae</taxon>
        <taxon>asterids</taxon>
        <taxon>lamiids</taxon>
        <taxon>Solanales</taxon>
        <taxon>Solanaceae</taxon>
        <taxon>Solanoideae</taxon>
        <taxon>Datureae</taxon>
        <taxon>Datura</taxon>
    </lineage>
</organism>
<dbReference type="EMBL" id="JACEIK010001889">
    <property type="protein sequence ID" value="MCD7472906.1"/>
    <property type="molecule type" value="Genomic_DNA"/>
</dbReference>